<gene>
    <name evidence="2" type="ORF">MNBD_CHLOROFLEXI01-3108</name>
</gene>
<organism evidence="2">
    <name type="scientific">hydrothermal vent metagenome</name>
    <dbReference type="NCBI Taxonomy" id="652676"/>
    <lineage>
        <taxon>unclassified sequences</taxon>
        <taxon>metagenomes</taxon>
        <taxon>ecological metagenomes</taxon>
    </lineage>
</organism>
<evidence type="ECO:0000256" key="1">
    <source>
        <dbReference type="SAM" id="Phobius"/>
    </source>
</evidence>
<feature type="transmembrane region" description="Helical" evidence="1">
    <location>
        <begin position="48"/>
        <end position="66"/>
    </location>
</feature>
<keyword evidence="1" id="KW-0472">Membrane</keyword>
<dbReference type="AlphaFoldDB" id="A0A3B0VBX8"/>
<keyword evidence="1" id="KW-0812">Transmembrane</keyword>
<sequence length="173" mass="18451">MADVYIVVYSLLGILICLPALLMALNLLMPQITSRIETRLEQTPGRSFFLGLPVTAVFLLWIAITADVPSGVVRGTAFVVAFMGMGLGTLGAAGMSRLLAKRITLLAKPSSEAMNWLRGAVVYELSCLFPLVGWFIFAPLVGITVVGAAVFGLLGWLPRTTVGSNQLPVVSNQ</sequence>
<proteinExistence type="predicted"/>
<feature type="transmembrane region" description="Helical" evidence="1">
    <location>
        <begin position="78"/>
        <end position="100"/>
    </location>
</feature>
<keyword evidence="1" id="KW-1133">Transmembrane helix</keyword>
<feature type="transmembrane region" description="Helical" evidence="1">
    <location>
        <begin position="121"/>
        <end position="154"/>
    </location>
</feature>
<reference evidence="2" key="1">
    <citation type="submission" date="2018-06" db="EMBL/GenBank/DDBJ databases">
        <authorList>
            <person name="Zhirakovskaya E."/>
        </authorList>
    </citation>
    <scope>NUCLEOTIDE SEQUENCE</scope>
</reference>
<feature type="transmembrane region" description="Helical" evidence="1">
    <location>
        <begin position="6"/>
        <end position="28"/>
    </location>
</feature>
<evidence type="ECO:0000313" key="2">
    <source>
        <dbReference type="EMBL" id="VAW41198.1"/>
    </source>
</evidence>
<name>A0A3B0VBX8_9ZZZZ</name>
<accession>A0A3B0VBX8</accession>
<protein>
    <submittedName>
        <fullName evidence="2">Uncharacterized protein</fullName>
    </submittedName>
</protein>
<dbReference type="EMBL" id="UOEU01000828">
    <property type="protein sequence ID" value="VAW41198.1"/>
    <property type="molecule type" value="Genomic_DNA"/>
</dbReference>